<evidence type="ECO:0000256" key="2">
    <source>
        <dbReference type="ARBA" id="ARBA00022428"/>
    </source>
</evidence>
<reference evidence="5" key="1">
    <citation type="submission" date="2018-07" db="EMBL/GenBank/DDBJ databases">
        <authorList>
            <consortium name="Genoscope - CEA"/>
            <person name="William W."/>
        </authorList>
    </citation>
    <scope>NUCLEOTIDE SEQUENCE</scope>
    <source>
        <strain evidence="5">IK1</strain>
    </source>
</reference>
<dbReference type="AlphaFoldDB" id="A0A653A742"/>
<dbReference type="PANTHER" id="PTHR37690:SF1">
    <property type="entry name" value="CHORISMATE DEHYDRATASE"/>
    <property type="match status" value="1"/>
</dbReference>
<comment type="function">
    <text evidence="4">Catalyzes the dehydration of chorismate into 3-[(1-carboxyvinyl)oxy]benzoate, a step in the biosynthesis of menaquinone (MK, vitamin K2).</text>
</comment>
<proteinExistence type="inferred from homology"/>
<protein>
    <recommendedName>
        <fullName evidence="4">Chorismate dehydratase</fullName>
        <ecNumber evidence="4">4.2.1.151</ecNumber>
    </recommendedName>
    <alternativeName>
        <fullName evidence="4">Menaquinone biosynthetic enzyme MqnA</fullName>
    </alternativeName>
</protein>
<dbReference type="EC" id="4.2.1.151" evidence="4"/>
<dbReference type="EMBL" id="UPXX01000027">
    <property type="protein sequence ID" value="VBB43896.1"/>
    <property type="molecule type" value="Genomic_DNA"/>
</dbReference>
<sequence length="271" mass="30689">MVNFINTAPIYDVWQRTVHRPEWRITEAAPATLNRLLSGGQLDVAFVSSHEYAVRPEFYKVLPGLSISSTGPVGSVFLFADVLPGELNGRLVYLSSKSQTSAALVKVILEQFHGVHPRYRTGDILDLRGEREPVAGVMAIGDEALQLAQGGTSGVRIDLGEEWHRRTGLPFVFALWVVRESFSAEHPECVSEIRSELMRCAAKGREELEEISRRVAPRIPMSSAACRRYLRKIEYDLEEEKRRALDLFFRYLIERGEGRPEALPVRYFEVD</sequence>
<organism evidence="5">
    <name type="scientific">Uncultured Desulfatiglans sp</name>
    <dbReference type="NCBI Taxonomy" id="1748965"/>
    <lineage>
        <taxon>Bacteria</taxon>
        <taxon>Pseudomonadati</taxon>
        <taxon>Thermodesulfobacteriota</taxon>
        <taxon>Desulfobacteria</taxon>
        <taxon>Desulfatiglandales</taxon>
        <taxon>Desulfatiglandaceae</taxon>
        <taxon>Desulfatiglans</taxon>
        <taxon>environmental samples</taxon>
    </lineage>
</organism>
<keyword evidence="2 4" id="KW-0474">Menaquinone biosynthesis</keyword>
<evidence type="ECO:0000313" key="5">
    <source>
        <dbReference type="EMBL" id="VBB43896.1"/>
    </source>
</evidence>
<evidence type="ECO:0000256" key="1">
    <source>
        <dbReference type="ARBA" id="ARBA00004863"/>
    </source>
</evidence>
<dbReference type="SUPFAM" id="SSF53850">
    <property type="entry name" value="Periplasmic binding protein-like II"/>
    <property type="match status" value="1"/>
</dbReference>
<comment type="pathway">
    <text evidence="1 4">Quinol/quinone metabolism; menaquinone biosynthesis.</text>
</comment>
<dbReference type="InterPro" id="IPR030868">
    <property type="entry name" value="MqnA"/>
</dbReference>
<dbReference type="GO" id="GO:0016836">
    <property type="term" value="F:hydro-lyase activity"/>
    <property type="evidence" value="ECO:0007669"/>
    <property type="project" value="UniProtKB-UniRule"/>
</dbReference>
<dbReference type="Gene3D" id="3.40.190.10">
    <property type="entry name" value="Periplasmic binding protein-like II"/>
    <property type="match status" value="2"/>
</dbReference>
<name>A0A653A742_UNCDX</name>
<dbReference type="PANTHER" id="PTHR37690">
    <property type="entry name" value="CHORISMATE DEHYDRATASE"/>
    <property type="match status" value="1"/>
</dbReference>
<keyword evidence="3 4" id="KW-0456">Lyase</keyword>
<dbReference type="InterPro" id="IPR003773">
    <property type="entry name" value="Menaquinone_biosynth"/>
</dbReference>
<comment type="catalytic activity">
    <reaction evidence="4">
        <text>chorismate = 3-[(1-carboxyvinyl)-oxy]benzoate + H2O</text>
        <dbReference type="Rhea" id="RHEA:40051"/>
        <dbReference type="ChEBI" id="CHEBI:15377"/>
        <dbReference type="ChEBI" id="CHEBI:29748"/>
        <dbReference type="ChEBI" id="CHEBI:76981"/>
        <dbReference type="EC" id="4.2.1.151"/>
    </reaction>
</comment>
<dbReference type="Pfam" id="PF02621">
    <property type="entry name" value="VitK2_biosynth"/>
    <property type="match status" value="1"/>
</dbReference>
<evidence type="ECO:0000256" key="4">
    <source>
        <dbReference type="HAMAP-Rule" id="MF_00995"/>
    </source>
</evidence>
<dbReference type="HAMAP" id="MF_00995">
    <property type="entry name" value="MqnA"/>
    <property type="match status" value="1"/>
</dbReference>
<comment type="similarity">
    <text evidence="4">Belongs to the MqnA/MqnD family. MqnA subfamily.</text>
</comment>
<evidence type="ECO:0000256" key="3">
    <source>
        <dbReference type="ARBA" id="ARBA00023239"/>
    </source>
</evidence>
<dbReference type="CDD" id="cd13634">
    <property type="entry name" value="PBP2_Sco4506"/>
    <property type="match status" value="1"/>
</dbReference>
<gene>
    <name evidence="4" type="primary">mqnA</name>
    <name evidence="5" type="ORF">TRIP_B330080</name>
</gene>
<dbReference type="GO" id="GO:0009234">
    <property type="term" value="P:menaquinone biosynthetic process"/>
    <property type="evidence" value="ECO:0007669"/>
    <property type="project" value="UniProtKB-UniRule"/>
</dbReference>
<dbReference type="UniPathway" id="UPA00079"/>
<accession>A0A653A742</accession>